<evidence type="ECO:0000256" key="2">
    <source>
        <dbReference type="ARBA" id="ARBA00012701"/>
    </source>
</evidence>
<evidence type="ECO:0000313" key="7">
    <source>
        <dbReference type="Proteomes" id="UP000264820"/>
    </source>
</evidence>
<dbReference type="RefSeq" id="XP_019722346.1">
    <property type="nucleotide sequence ID" value="XM_019866787.1"/>
</dbReference>
<accession>A0A3Q3DPL6</accession>
<dbReference type="PRINTS" id="PR01543">
    <property type="entry name" value="ANATRNSFRASE"/>
</dbReference>
<evidence type="ECO:0000256" key="1">
    <source>
        <dbReference type="ARBA" id="ARBA00006547"/>
    </source>
</evidence>
<keyword evidence="7" id="KW-1185">Reference proteome</keyword>
<evidence type="ECO:0000256" key="3">
    <source>
        <dbReference type="ARBA" id="ARBA00022679"/>
    </source>
</evidence>
<name>A0A3Q3DPL6_HIPCM</name>
<dbReference type="GeneTree" id="ENSGT00390000012054"/>
<reference evidence="6" key="1">
    <citation type="submission" date="2025-08" db="UniProtKB">
        <authorList>
            <consortium name="Ensembl"/>
        </authorList>
    </citation>
    <scope>IDENTIFICATION</scope>
</reference>
<dbReference type="STRING" id="109280.ENSHCOP00000017330"/>
<dbReference type="FunFam" id="3.30.2140.20:FF:000001">
    <property type="entry name" value="Arylamine N-acetyltransferase 1"/>
    <property type="match status" value="1"/>
</dbReference>
<proteinExistence type="inferred from homology"/>
<sequence>MNLEEYFKRIGFQGPHDKADLTTLKLIHKQHIMSIPFENLDMHCGRTIGMDVEVIFDKIVRQGRGGWCMENNLLLSWALREMGYDVIVLAARVFKRSIGDFSPLEGHLINKVVIDGKPYIEDVSFGGSSQLWEPLELVSGKEQVQVPGTFRLIDKGDFWILEKTDRKPEIVNPEFANSNLVNRQLIRNLYCFTLTPRDAGYFIDATHSLQTNPTSLFINKSICSLQTPTGFRVLIGWTYSEVTFQVNQGVDVYDMRDVPSEEIESLLQDKFNIRLPNKLQPVNNHYKYTL</sequence>
<evidence type="ECO:0000256" key="4">
    <source>
        <dbReference type="ARBA" id="ARBA00023315"/>
    </source>
</evidence>
<dbReference type="SUPFAM" id="SSF54001">
    <property type="entry name" value="Cysteine proteinases"/>
    <property type="match status" value="1"/>
</dbReference>
<protein>
    <recommendedName>
        <fullName evidence="2">arylamine N-acetyltransferase</fullName>
        <ecNumber evidence="2">2.3.1.5</ecNumber>
    </recommendedName>
</protein>
<dbReference type="PANTHER" id="PTHR11786">
    <property type="entry name" value="N-HYDROXYARYLAMINE O-ACETYLTRANSFERASE"/>
    <property type="match status" value="1"/>
</dbReference>
<reference evidence="6" key="2">
    <citation type="submission" date="2025-09" db="UniProtKB">
        <authorList>
            <consortium name="Ensembl"/>
        </authorList>
    </citation>
    <scope>IDENTIFICATION</scope>
</reference>
<dbReference type="KEGG" id="hcq:109514002"/>
<dbReference type="Pfam" id="PF00797">
    <property type="entry name" value="Acetyltransf_2"/>
    <property type="match status" value="1"/>
</dbReference>
<dbReference type="RefSeq" id="XP_019722347.1">
    <property type="nucleotide sequence ID" value="XM_019866788.1"/>
</dbReference>
<organism evidence="6 7">
    <name type="scientific">Hippocampus comes</name>
    <name type="common">Tiger tail seahorse</name>
    <dbReference type="NCBI Taxonomy" id="109280"/>
    <lineage>
        <taxon>Eukaryota</taxon>
        <taxon>Metazoa</taxon>
        <taxon>Chordata</taxon>
        <taxon>Craniata</taxon>
        <taxon>Vertebrata</taxon>
        <taxon>Euteleostomi</taxon>
        <taxon>Actinopterygii</taxon>
        <taxon>Neopterygii</taxon>
        <taxon>Teleostei</taxon>
        <taxon>Neoteleostei</taxon>
        <taxon>Acanthomorphata</taxon>
        <taxon>Syngnathiaria</taxon>
        <taxon>Syngnathiformes</taxon>
        <taxon>Syngnathoidei</taxon>
        <taxon>Syngnathidae</taxon>
        <taxon>Hippocampus</taxon>
    </lineage>
</organism>
<keyword evidence="4 5" id="KW-0012">Acyltransferase</keyword>
<keyword evidence="3 5" id="KW-0808">Transferase</keyword>
<dbReference type="InterPro" id="IPR038765">
    <property type="entry name" value="Papain-like_cys_pep_sf"/>
</dbReference>
<dbReference type="Proteomes" id="UP000264820">
    <property type="component" value="Unplaced"/>
</dbReference>
<dbReference type="AlphaFoldDB" id="A0A3Q3DPL6"/>
<dbReference type="PANTHER" id="PTHR11786:SF8">
    <property type="entry name" value="ARYLAMINE N-ACETYLTRANSFERASE 1"/>
    <property type="match status" value="1"/>
</dbReference>
<dbReference type="InterPro" id="IPR053710">
    <property type="entry name" value="Arylamine_NAT_domain_sf"/>
</dbReference>
<dbReference type="GO" id="GO:0004060">
    <property type="term" value="F:arylamine N-acetyltransferase activity"/>
    <property type="evidence" value="ECO:0007669"/>
    <property type="project" value="UniProtKB-EC"/>
</dbReference>
<evidence type="ECO:0000256" key="5">
    <source>
        <dbReference type="RuleBase" id="RU003452"/>
    </source>
</evidence>
<evidence type="ECO:0000313" key="6">
    <source>
        <dbReference type="Ensembl" id="ENSHCOP00000017330.1"/>
    </source>
</evidence>
<dbReference type="InterPro" id="IPR001447">
    <property type="entry name" value="Arylamine_N-AcTrfase"/>
</dbReference>
<dbReference type="OMA" id="CYEHNTL"/>
<dbReference type="OrthoDB" id="10260017at2759"/>
<dbReference type="Ensembl" id="ENSHCOT00000014061.1">
    <property type="protein sequence ID" value="ENSHCOP00000017330.1"/>
    <property type="gene ID" value="ENSHCOG00000000046.1"/>
</dbReference>
<dbReference type="Gene3D" id="3.30.2140.20">
    <property type="match status" value="1"/>
</dbReference>
<dbReference type="EC" id="2.3.1.5" evidence="2"/>
<dbReference type="GeneID" id="109514002"/>
<comment type="similarity">
    <text evidence="1 5">Belongs to the arylamine N-acetyltransferase family.</text>
</comment>